<feature type="non-terminal residue" evidence="11">
    <location>
        <position position="271"/>
    </location>
</feature>
<feature type="region of interest" description="Disordered" evidence="9">
    <location>
        <begin position="1"/>
        <end position="23"/>
    </location>
</feature>
<evidence type="ECO:0000256" key="4">
    <source>
        <dbReference type="ARBA" id="ARBA00022771"/>
    </source>
</evidence>
<dbReference type="Pfam" id="PF13912">
    <property type="entry name" value="zf-C2H2_6"/>
    <property type="match status" value="1"/>
</dbReference>
<organism evidence="11 12">
    <name type="scientific">Artemia franciscana</name>
    <name type="common">Brine shrimp</name>
    <name type="synonym">Artemia sanfranciscana</name>
    <dbReference type="NCBI Taxonomy" id="6661"/>
    <lineage>
        <taxon>Eukaryota</taxon>
        <taxon>Metazoa</taxon>
        <taxon>Ecdysozoa</taxon>
        <taxon>Arthropoda</taxon>
        <taxon>Crustacea</taxon>
        <taxon>Branchiopoda</taxon>
        <taxon>Anostraca</taxon>
        <taxon>Artemiidae</taxon>
        <taxon>Artemia</taxon>
    </lineage>
</organism>
<evidence type="ECO:0000259" key="10">
    <source>
        <dbReference type="PROSITE" id="PS50157"/>
    </source>
</evidence>
<feature type="domain" description="C2H2-type" evidence="10">
    <location>
        <begin position="231"/>
        <end position="258"/>
    </location>
</feature>
<dbReference type="GO" id="GO:0000981">
    <property type="term" value="F:DNA-binding transcription factor activity, RNA polymerase II-specific"/>
    <property type="evidence" value="ECO:0007669"/>
    <property type="project" value="TreeGrafter"/>
</dbReference>
<keyword evidence="2" id="KW-0479">Metal-binding</keyword>
<dbReference type="Proteomes" id="UP001187531">
    <property type="component" value="Unassembled WGS sequence"/>
</dbReference>
<accession>A0AA88L028</accession>
<dbReference type="SUPFAM" id="SSF57667">
    <property type="entry name" value="beta-beta-alpha zinc fingers"/>
    <property type="match status" value="3"/>
</dbReference>
<evidence type="ECO:0000256" key="2">
    <source>
        <dbReference type="ARBA" id="ARBA00022723"/>
    </source>
</evidence>
<keyword evidence="3" id="KW-0677">Repeat</keyword>
<dbReference type="PROSITE" id="PS50157">
    <property type="entry name" value="ZINC_FINGER_C2H2_2"/>
    <property type="match status" value="5"/>
</dbReference>
<dbReference type="PANTHER" id="PTHR24394">
    <property type="entry name" value="ZINC FINGER PROTEIN"/>
    <property type="match status" value="1"/>
</dbReference>
<comment type="subcellular location">
    <subcellularLocation>
        <location evidence="1">Nucleus</location>
    </subcellularLocation>
</comment>
<protein>
    <recommendedName>
        <fullName evidence="10">C2H2-type domain-containing protein</fullName>
    </recommendedName>
</protein>
<reference evidence="11" key="1">
    <citation type="submission" date="2023-07" db="EMBL/GenBank/DDBJ databases">
        <title>Chromosome-level genome assembly of Artemia franciscana.</title>
        <authorList>
            <person name="Jo E."/>
        </authorList>
    </citation>
    <scope>NUCLEOTIDE SEQUENCE</scope>
    <source>
        <tissue evidence="11">Whole body</tissue>
    </source>
</reference>
<dbReference type="PROSITE" id="PS00028">
    <property type="entry name" value="ZINC_FINGER_C2H2_1"/>
    <property type="match status" value="5"/>
</dbReference>
<dbReference type="EMBL" id="JAVRJZ010000014">
    <property type="protein sequence ID" value="KAK2713893.1"/>
    <property type="molecule type" value="Genomic_DNA"/>
</dbReference>
<evidence type="ECO:0000256" key="6">
    <source>
        <dbReference type="ARBA" id="ARBA00023125"/>
    </source>
</evidence>
<keyword evidence="12" id="KW-1185">Reference proteome</keyword>
<evidence type="ECO:0000256" key="7">
    <source>
        <dbReference type="ARBA" id="ARBA00023242"/>
    </source>
</evidence>
<proteinExistence type="predicted"/>
<evidence type="ECO:0000256" key="3">
    <source>
        <dbReference type="ARBA" id="ARBA00022737"/>
    </source>
</evidence>
<dbReference type="FunFam" id="3.30.160.60:FF:002343">
    <property type="entry name" value="Zinc finger protein 33A"/>
    <property type="match status" value="2"/>
</dbReference>
<name>A0AA88L028_ARTSF</name>
<evidence type="ECO:0000313" key="11">
    <source>
        <dbReference type="EMBL" id="KAK2713893.1"/>
    </source>
</evidence>
<evidence type="ECO:0000256" key="5">
    <source>
        <dbReference type="ARBA" id="ARBA00022833"/>
    </source>
</evidence>
<feature type="domain" description="C2H2-type" evidence="10">
    <location>
        <begin position="147"/>
        <end position="174"/>
    </location>
</feature>
<dbReference type="SMART" id="SM00355">
    <property type="entry name" value="ZnF_C2H2"/>
    <property type="match status" value="5"/>
</dbReference>
<feature type="domain" description="C2H2-type" evidence="10">
    <location>
        <begin position="203"/>
        <end position="230"/>
    </location>
</feature>
<feature type="compositionally biased region" description="Basic and acidic residues" evidence="9">
    <location>
        <begin position="14"/>
        <end position="23"/>
    </location>
</feature>
<dbReference type="Gene3D" id="3.30.160.60">
    <property type="entry name" value="Classic Zinc Finger"/>
    <property type="match status" value="6"/>
</dbReference>
<dbReference type="GO" id="GO:0005634">
    <property type="term" value="C:nucleus"/>
    <property type="evidence" value="ECO:0007669"/>
    <property type="project" value="UniProtKB-SubCell"/>
</dbReference>
<dbReference type="FunFam" id="3.30.160.60:FF:000902">
    <property type="entry name" value="Zinc finger protein 445"/>
    <property type="match status" value="1"/>
</dbReference>
<dbReference type="Pfam" id="PF13894">
    <property type="entry name" value="zf-C2H2_4"/>
    <property type="match status" value="1"/>
</dbReference>
<dbReference type="InterPro" id="IPR013087">
    <property type="entry name" value="Znf_C2H2_type"/>
</dbReference>
<evidence type="ECO:0000256" key="9">
    <source>
        <dbReference type="SAM" id="MobiDB-lite"/>
    </source>
</evidence>
<feature type="domain" description="C2H2-type" evidence="10">
    <location>
        <begin position="175"/>
        <end position="202"/>
    </location>
</feature>
<evidence type="ECO:0000313" key="12">
    <source>
        <dbReference type="Proteomes" id="UP001187531"/>
    </source>
</evidence>
<keyword evidence="7" id="KW-0539">Nucleus</keyword>
<dbReference type="FunFam" id="3.30.160.60:FF:000870">
    <property type="entry name" value="zinc finger protein 197 isoform X1"/>
    <property type="match status" value="1"/>
</dbReference>
<evidence type="ECO:0000256" key="1">
    <source>
        <dbReference type="ARBA" id="ARBA00004123"/>
    </source>
</evidence>
<sequence>MESHHLFGISAVKQEAEDTNGDKDISENSHPVLLMEDEANFSAIPCGISAECQLINDPLKLESNFDEDEALHDNAINSQEGYGLEMNSNCQREMAIHISVFGGNDVTKQVVSSIGEKPFNCDICKKCFNSSTKLSRHQKTHAKEKIFKCDLCRKHFVISSDLHHHQRSHAGEKHFECNVCNKLFASNTNLSEHKRIHTGEKPFECDICERTFRQRSTLSNHQRTHTGEKRFVCNICNKRFASSTCLSDHQNTHNGEKPFVCDICKKCFTSS</sequence>
<comment type="caution">
    <text evidence="11">The sequence shown here is derived from an EMBL/GenBank/DDBJ whole genome shotgun (WGS) entry which is preliminary data.</text>
</comment>
<evidence type="ECO:0000256" key="8">
    <source>
        <dbReference type="PROSITE-ProRule" id="PRU00042"/>
    </source>
</evidence>
<keyword evidence="5" id="KW-0862">Zinc</keyword>
<dbReference type="GO" id="GO:0003677">
    <property type="term" value="F:DNA binding"/>
    <property type="evidence" value="ECO:0007669"/>
    <property type="project" value="UniProtKB-KW"/>
</dbReference>
<gene>
    <name evidence="11" type="ORF">QYM36_009693</name>
</gene>
<keyword evidence="4 8" id="KW-0863">Zinc-finger</keyword>
<feature type="domain" description="C2H2-type" evidence="10">
    <location>
        <begin position="119"/>
        <end position="146"/>
    </location>
</feature>
<keyword evidence="6" id="KW-0238">DNA-binding</keyword>
<dbReference type="PANTHER" id="PTHR24394:SF29">
    <property type="entry name" value="MYONEURIN"/>
    <property type="match status" value="1"/>
</dbReference>
<dbReference type="InterPro" id="IPR036236">
    <property type="entry name" value="Znf_C2H2_sf"/>
</dbReference>
<dbReference type="AlphaFoldDB" id="A0AA88L028"/>
<dbReference type="Pfam" id="PF00096">
    <property type="entry name" value="zf-C2H2"/>
    <property type="match status" value="2"/>
</dbReference>
<dbReference type="EMBL" id="JAVRJZ010000014">
    <property type="protein sequence ID" value="KAK2713892.1"/>
    <property type="molecule type" value="Genomic_DNA"/>
</dbReference>
<dbReference type="GO" id="GO:0008270">
    <property type="term" value="F:zinc ion binding"/>
    <property type="evidence" value="ECO:0007669"/>
    <property type="project" value="UniProtKB-KW"/>
</dbReference>